<name>A0A3D8MEF1_9ALTE</name>
<dbReference type="RefSeq" id="WP_115591271.1">
    <property type="nucleotide sequence ID" value="NZ_QRHA01000001.1"/>
</dbReference>
<dbReference type="CDD" id="cd00158">
    <property type="entry name" value="RHOD"/>
    <property type="match status" value="1"/>
</dbReference>
<reference evidence="3" key="1">
    <citation type="submission" date="2018-08" db="EMBL/GenBank/DDBJ databases">
        <authorList>
            <person name="Zhang J."/>
            <person name="Du Z.-J."/>
        </authorList>
    </citation>
    <scope>NUCLEOTIDE SEQUENCE [LARGE SCALE GENOMIC DNA]</scope>
    <source>
        <strain evidence="3">KCTC 52655</strain>
    </source>
</reference>
<gene>
    <name evidence="2" type="ORF">DXV75_00480</name>
</gene>
<sequence length="134" mass="15124">MKHQTLIIAVVLTLLLLPALYNRAETTPPGTVQASAELLDKVSQQDWLLIDVRSAEEFAEGHIPGAINMPYDKIGEYVSSLRAYQNKPVVLYCRSGRRARLAMEVLAEHQFNDLRHLEGDMMGWYEAGLPIDQM</sequence>
<dbReference type="InterPro" id="IPR036873">
    <property type="entry name" value="Rhodanese-like_dom_sf"/>
</dbReference>
<dbReference type="Pfam" id="PF00581">
    <property type="entry name" value="Rhodanese"/>
    <property type="match status" value="1"/>
</dbReference>
<dbReference type="SUPFAM" id="SSF52821">
    <property type="entry name" value="Rhodanese/Cell cycle control phosphatase"/>
    <property type="match status" value="1"/>
</dbReference>
<dbReference type="InterPro" id="IPR001763">
    <property type="entry name" value="Rhodanese-like_dom"/>
</dbReference>
<dbReference type="Proteomes" id="UP000256561">
    <property type="component" value="Unassembled WGS sequence"/>
</dbReference>
<evidence type="ECO:0000259" key="1">
    <source>
        <dbReference type="PROSITE" id="PS50206"/>
    </source>
</evidence>
<accession>A0A3D8MEF1</accession>
<evidence type="ECO:0000313" key="2">
    <source>
        <dbReference type="EMBL" id="RDV28980.1"/>
    </source>
</evidence>
<comment type="caution">
    <text evidence="2">The sequence shown here is derived from an EMBL/GenBank/DDBJ whole genome shotgun (WGS) entry which is preliminary data.</text>
</comment>
<dbReference type="PROSITE" id="PS50206">
    <property type="entry name" value="RHODANESE_3"/>
    <property type="match status" value="1"/>
</dbReference>
<dbReference type="AlphaFoldDB" id="A0A3D8MEF1"/>
<dbReference type="PANTHER" id="PTHR43031:SF1">
    <property type="entry name" value="PYRIDINE NUCLEOTIDE-DISULPHIDE OXIDOREDUCTASE"/>
    <property type="match status" value="1"/>
</dbReference>
<keyword evidence="3" id="KW-1185">Reference proteome</keyword>
<feature type="domain" description="Rhodanese" evidence="1">
    <location>
        <begin position="43"/>
        <end position="133"/>
    </location>
</feature>
<dbReference type="OrthoDB" id="9814704at2"/>
<proteinExistence type="predicted"/>
<protein>
    <submittedName>
        <fullName evidence="2">Rhodanese-like domain-containing protein</fullName>
    </submittedName>
</protein>
<dbReference type="Gene3D" id="3.40.250.10">
    <property type="entry name" value="Rhodanese-like domain"/>
    <property type="match status" value="1"/>
</dbReference>
<dbReference type="PANTHER" id="PTHR43031">
    <property type="entry name" value="FAD-DEPENDENT OXIDOREDUCTASE"/>
    <property type="match status" value="1"/>
</dbReference>
<dbReference type="SMART" id="SM00450">
    <property type="entry name" value="RHOD"/>
    <property type="match status" value="1"/>
</dbReference>
<evidence type="ECO:0000313" key="3">
    <source>
        <dbReference type="Proteomes" id="UP000256561"/>
    </source>
</evidence>
<organism evidence="2 3">
    <name type="scientific">Alteromonas aestuariivivens</name>
    <dbReference type="NCBI Taxonomy" id="1938339"/>
    <lineage>
        <taxon>Bacteria</taxon>
        <taxon>Pseudomonadati</taxon>
        <taxon>Pseudomonadota</taxon>
        <taxon>Gammaproteobacteria</taxon>
        <taxon>Alteromonadales</taxon>
        <taxon>Alteromonadaceae</taxon>
        <taxon>Alteromonas/Salinimonas group</taxon>
        <taxon>Alteromonas</taxon>
    </lineage>
</organism>
<dbReference type="EMBL" id="QRHA01000001">
    <property type="protein sequence ID" value="RDV28980.1"/>
    <property type="molecule type" value="Genomic_DNA"/>
</dbReference>
<dbReference type="InterPro" id="IPR050229">
    <property type="entry name" value="GlpE_sulfurtransferase"/>
</dbReference>